<sequence>MDFFGQVREGIARAVHLASDSHVFHEFPDCSILSTTNRLSIKLKDPQIYNALRVHWSPETTFDAITLLIRNEDNRKQTLMTAEIQAGNDVQTRAAILGVALLFAITEAYPQLRSMLDESMKLRRELTIK</sequence>
<dbReference type="Proteomes" id="UP000887579">
    <property type="component" value="Unplaced"/>
</dbReference>
<reference evidence="2" key="1">
    <citation type="submission" date="2022-11" db="UniProtKB">
        <authorList>
            <consortium name="WormBaseParasite"/>
        </authorList>
    </citation>
    <scope>IDENTIFICATION</scope>
</reference>
<name>A0AC34FI45_9BILA</name>
<organism evidence="1 2">
    <name type="scientific">Panagrolaimus sp. ES5</name>
    <dbReference type="NCBI Taxonomy" id="591445"/>
    <lineage>
        <taxon>Eukaryota</taxon>
        <taxon>Metazoa</taxon>
        <taxon>Ecdysozoa</taxon>
        <taxon>Nematoda</taxon>
        <taxon>Chromadorea</taxon>
        <taxon>Rhabditida</taxon>
        <taxon>Tylenchina</taxon>
        <taxon>Panagrolaimomorpha</taxon>
        <taxon>Panagrolaimoidea</taxon>
        <taxon>Panagrolaimidae</taxon>
        <taxon>Panagrolaimus</taxon>
    </lineage>
</organism>
<accession>A0AC34FI45</accession>
<evidence type="ECO:0000313" key="1">
    <source>
        <dbReference type="Proteomes" id="UP000887579"/>
    </source>
</evidence>
<proteinExistence type="predicted"/>
<protein>
    <submittedName>
        <fullName evidence="2">Uncharacterized protein</fullName>
    </submittedName>
</protein>
<evidence type="ECO:0000313" key="2">
    <source>
        <dbReference type="WBParaSite" id="ES5_v2.g16908.t1"/>
    </source>
</evidence>
<dbReference type="WBParaSite" id="ES5_v2.g16908.t1">
    <property type="protein sequence ID" value="ES5_v2.g16908.t1"/>
    <property type="gene ID" value="ES5_v2.g16908"/>
</dbReference>